<evidence type="ECO:0000313" key="3">
    <source>
        <dbReference type="Proteomes" id="UP001055955"/>
    </source>
</evidence>
<feature type="compositionally biased region" description="Basic and acidic residues" evidence="1">
    <location>
        <begin position="28"/>
        <end position="44"/>
    </location>
</feature>
<evidence type="ECO:0000256" key="1">
    <source>
        <dbReference type="SAM" id="MobiDB-lite"/>
    </source>
</evidence>
<name>A0ABY5DLC6_9GAMM</name>
<feature type="region of interest" description="Disordered" evidence="1">
    <location>
        <begin position="23"/>
        <end position="55"/>
    </location>
</feature>
<dbReference type="RefSeq" id="WP_258568454.1">
    <property type="nucleotide sequence ID" value="NZ_CP092900.1"/>
</dbReference>
<protein>
    <submittedName>
        <fullName evidence="2">Uncharacterized protein</fullName>
    </submittedName>
</protein>
<keyword evidence="3" id="KW-1185">Reference proteome</keyword>
<evidence type="ECO:0000313" key="2">
    <source>
        <dbReference type="EMBL" id="UTC24669.1"/>
    </source>
</evidence>
<dbReference type="EMBL" id="CP092900">
    <property type="protein sequence ID" value="UTC24669.1"/>
    <property type="molecule type" value="Genomic_DNA"/>
</dbReference>
<organism evidence="2 3">
    <name type="scientific">Candidatus Comchoanobacter bicostacola</name>
    <dbReference type="NCBI Taxonomy" id="2919598"/>
    <lineage>
        <taxon>Bacteria</taxon>
        <taxon>Pseudomonadati</taxon>
        <taxon>Pseudomonadota</taxon>
        <taxon>Gammaproteobacteria</taxon>
        <taxon>Candidatus Comchoanobacterales</taxon>
        <taxon>Candidatus Comchoanobacteraceae</taxon>
        <taxon>Candidatus Comchoanobacter</taxon>
    </lineage>
</organism>
<accession>A0ABY5DLC6</accession>
<feature type="compositionally biased region" description="Basic residues" evidence="1">
    <location>
        <begin position="45"/>
        <end position="55"/>
    </location>
</feature>
<proteinExistence type="predicted"/>
<sequence length="55" mass="6465">MATPANEKIEKRIKRIIDEVQSTISTKNDNEQKEHTKTLREKAKPANHKKPRRNN</sequence>
<gene>
    <name evidence="2" type="ORF">MMH89_00625</name>
</gene>
<reference evidence="2 3" key="1">
    <citation type="journal article" date="2022" name="Nat. Microbiol.">
        <title>The microbiome of a bacterivorous marine choanoflagellate contains a resource-demanding obligate bacterial associate.</title>
        <authorList>
            <person name="Needham D.M."/>
            <person name="Poirier C."/>
            <person name="Bachy C."/>
            <person name="George E.E."/>
            <person name="Wilken S."/>
            <person name="Yung C.C.M."/>
            <person name="Limardo A.J."/>
            <person name="Morando M."/>
            <person name="Sudek L."/>
            <person name="Malmstrom R.R."/>
            <person name="Keeling P.J."/>
            <person name="Santoro A.E."/>
            <person name="Worden A.Z."/>
        </authorList>
    </citation>
    <scope>NUCLEOTIDE SEQUENCE [LARGE SCALE GENOMIC DNA]</scope>
    <source>
        <strain evidence="2 3">Comchoano-1</strain>
    </source>
</reference>
<dbReference type="Proteomes" id="UP001055955">
    <property type="component" value="Chromosome"/>
</dbReference>